<comment type="caution">
    <text evidence="2">The sequence shown here is derived from an EMBL/GenBank/DDBJ whole genome shotgun (WGS) entry which is preliminary data.</text>
</comment>
<dbReference type="EMBL" id="JAFHKJ010000057">
    <property type="protein sequence ID" value="MBN2977024.1"/>
    <property type="molecule type" value="Genomic_DNA"/>
</dbReference>
<evidence type="ECO:0000313" key="2">
    <source>
        <dbReference type="EMBL" id="MBN2977024.1"/>
    </source>
</evidence>
<feature type="signal peptide" evidence="1">
    <location>
        <begin position="1"/>
        <end position="21"/>
    </location>
</feature>
<dbReference type="Proteomes" id="UP001154860">
    <property type="component" value="Unassembled WGS sequence"/>
</dbReference>
<keyword evidence="1" id="KW-0732">Signal</keyword>
<evidence type="ECO:0000313" key="3">
    <source>
        <dbReference type="Proteomes" id="UP001154860"/>
    </source>
</evidence>
<protein>
    <recommendedName>
        <fullName evidence="4">DUF4136 domain-containing protein</fullName>
    </recommendedName>
</protein>
<sequence length="189" mass="20321">MHKIGQLFVIGAVALTSACSALPPEMALDSKVYSAENAGLVLGALIEGGPYGTWMSFHNVDTGKDYGWGPKDYYSAWLPGGTYEVSDLGSRRGVMGPYSKPLRFTVTNGQINYVGEMTYGCPLAAHPAAIYGVKNCGILALGTCTVDYPSIAICVVDRQEQSVRTFVKQHPQYSELPVKSAVMSMRSPN</sequence>
<keyword evidence="3" id="KW-1185">Reference proteome</keyword>
<gene>
    <name evidence="2" type="ORF">JWR99_14100</name>
</gene>
<dbReference type="PROSITE" id="PS51257">
    <property type="entry name" value="PROKAR_LIPOPROTEIN"/>
    <property type="match status" value="1"/>
</dbReference>
<dbReference type="AlphaFoldDB" id="A0A9X0YBS1"/>
<reference evidence="2 3" key="2">
    <citation type="journal article" date="2023" name="Plant Pathol.">
        <title>Dismantling and reorganizing Pseudomonas marginalis sensu#lato.</title>
        <authorList>
            <person name="Sawada H."/>
            <person name="Fujikawa T."/>
            <person name="Satou M."/>
        </authorList>
    </citation>
    <scope>NUCLEOTIDE SEQUENCE [LARGE SCALE GENOMIC DNA]</scope>
    <source>
        <strain evidence="2 3">MAFF 301381</strain>
    </source>
</reference>
<feature type="chain" id="PRO_5040879815" description="DUF4136 domain-containing protein" evidence="1">
    <location>
        <begin position="22"/>
        <end position="189"/>
    </location>
</feature>
<name>A0A9X0YBS1_9PSED</name>
<accession>A0A9X0YBS1</accession>
<reference evidence="2 3" key="1">
    <citation type="journal article" date="2021" name="Int. J. Syst. Evol. Microbiol.">
        <title>Pseudomonas lactucae sp. nov., a pathogen causing bacterial rot of lettuce in Japan.</title>
        <authorList>
            <person name="Sawada H."/>
            <person name="Fujikawa T."/>
            <person name="Satou M."/>
        </authorList>
    </citation>
    <scope>NUCLEOTIDE SEQUENCE [LARGE SCALE GENOMIC DNA]</scope>
    <source>
        <strain evidence="2 3">MAFF 301381</strain>
    </source>
</reference>
<evidence type="ECO:0008006" key="4">
    <source>
        <dbReference type="Google" id="ProtNLM"/>
    </source>
</evidence>
<organism evidence="2 3">
    <name type="scientific">Pseudomonas lactucae</name>
    <dbReference type="NCBI Taxonomy" id="2813360"/>
    <lineage>
        <taxon>Bacteria</taxon>
        <taxon>Pseudomonadati</taxon>
        <taxon>Pseudomonadota</taxon>
        <taxon>Gammaproteobacteria</taxon>
        <taxon>Pseudomonadales</taxon>
        <taxon>Pseudomonadaceae</taxon>
        <taxon>Pseudomonas</taxon>
    </lineage>
</organism>
<evidence type="ECO:0000256" key="1">
    <source>
        <dbReference type="SAM" id="SignalP"/>
    </source>
</evidence>
<dbReference type="RefSeq" id="WP_078732750.1">
    <property type="nucleotide sequence ID" value="NZ_JAFHKI010000062.1"/>
</dbReference>
<proteinExistence type="predicted"/>